<evidence type="ECO:0000313" key="3">
    <source>
        <dbReference type="Proteomes" id="UP000054226"/>
    </source>
</evidence>
<evidence type="ECO:0000313" key="2">
    <source>
        <dbReference type="EMBL" id="EME52394.1"/>
    </source>
</evidence>
<feature type="region of interest" description="Disordered" evidence="1">
    <location>
        <begin position="90"/>
        <end position="123"/>
    </location>
</feature>
<dbReference type="AlphaFoldDB" id="M2YVK4"/>
<organism evidence="2 3">
    <name type="scientific">Amycolatopsis decaplanina DSM 44594</name>
    <dbReference type="NCBI Taxonomy" id="1284240"/>
    <lineage>
        <taxon>Bacteria</taxon>
        <taxon>Bacillati</taxon>
        <taxon>Actinomycetota</taxon>
        <taxon>Actinomycetes</taxon>
        <taxon>Pseudonocardiales</taxon>
        <taxon>Pseudonocardiaceae</taxon>
        <taxon>Amycolatopsis</taxon>
    </lineage>
</organism>
<protein>
    <submittedName>
        <fullName evidence="2">Uncharacterized protein</fullName>
    </submittedName>
</protein>
<comment type="caution">
    <text evidence="2">The sequence shown here is derived from an EMBL/GenBank/DDBJ whole genome shotgun (WGS) entry which is preliminary data.</text>
</comment>
<sequence length="123" mass="13553">MRLLAATGGPAGDFAAEVLAGRRQPHELLAHGPVLDEFVEEARGWWKLLDALPAEERERLAAGAWSSLERQVGEMATLDADTAVADLEELATRAQAPPAPSRRPRPRDDEDEDWADRSYLEPL</sequence>
<reference evidence="2 3" key="1">
    <citation type="journal article" date="2013" name="Genome Announc.">
        <title>Draft Genome Sequence of Amycolatopsis decaplanina Strain DSM 44594T.</title>
        <authorList>
            <person name="Kaur N."/>
            <person name="Kumar S."/>
            <person name="Bala M."/>
            <person name="Raghava G.P."/>
            <person name="Mayilraj S."/>
        </authorList>
    </citation>
    <scope>NUCLEOTIDE SEQUENCE [LARGE SCALE GENOMIC DNA]</scope>
    <source>
        <strain evidence="2 3">DSM 44594</strain>
    </source>
</reference>
<accession>M2YVK4</accession>
<dbReference type="PATRIC" id="fig|1284240.4.peg.6697"/>
<gene>
    <name evidence="2" type="ORF">H074_32844</name>
</gene>
<name>M2YVK4_9PSEU</name>
<keyword evidence="3" id="KW-1185">Reference proteome</keyword>
<proteinExistence type="predicted"/>
<evidence type="ECO:0000256" key="1">
    <source>
        <dbReference type="SAM" id="MobiDB-lite"/>
    </source>
</evidence>
<dbReference type="OrthoDB" id="3638410at2"/>
<dbReference type="Proteomes" id="UP000054226">
    <property type="component" value="Unassembled WGS sequence"/>
</dbReference>
<dbReference type="EMBL" id="AOHO01000075">
    <property type="protein sequence ID" value="EME52394.1"/>
    <property type="molecule type" value="Genomic_DNA"/>
</dbReference>